<dbReference type="PANTHER" id="PTHR40036">
    <property type="entry name" value="MACROCIN O-METHYLTRANSFERASE"/>
    <property type="match status" value="1"/>
</dbReference>
<dbReference type="GO" id="GO:0032259">
    <property type="term" value="P:methylation"/>
    <property type="evidence" value="ECO:0007669"/>
    <property type="project" value="UniProtKB-KW"/>
</dbReference>
<organism evidence="1 2">
    <name type="scientific">Helicobacter pullorum</name>
    <dbReference type="NCBI Taxonomy" id="35818"/>
    <lineage>
        <taxon>Bacteria</taxon>
        <taxon>Pseudomonadati</taxon>
        <taxon>Campylobacterota</taxon>
        <taxon>Epsilonproteobacteria</taxon>
        <taxon>Campylobacterales</taxon>
        <taxon>Helicobacteraceae</taxon>
        <taxon>Helicobacter</taxon>
    </lineage>
</organism>
<dbReference type="InterPro" id="IPR029063">
    <property type="entry name" value="SAM-dependent_MTases_sf"/>
</dbReference>
<dbReference type="Gene3D" id="3.40.50.150">
    <property type="entry name" value="Vaccinia Virus protein VP39"/>
    <property type="match status" value="1"/>
</dbReference>
<name>A0A377PXI1_9HELI</name>
<dbReference type="GO" id="GO:0008168">
    <property type="term" value="F:methyltransferase activity"/>
    <property type="evidence" value="ECO:0007669"/>
    <property type="project" value="UniProtKB-KW"/>
</dbReference>
<gene>
    <name evidence="1" type="ORF">NCTC13156_00157</name>
</gene>
<proteinExistence type="predicted"/>
<reference evidence="1 2" key="1">
    <citation type="submission" date="2018-06" db="EMBL/GenBank/DDBJ databases">
        <authorList>
            <consortium name="Pathogen Informatics"/>
            <person name="Doyle S."/>
        </authorList>
    </citation>
    <scope>NUCLEOTIDE SEQUENCE [LARGE SCALE GENOMIC DNA]</scope>
    <source>
        <strain evidence="1 2">NCTC13156</strain>
    </source>
</reference>
<accession>A0A377PXI1</accession>
<dbReference type="InterPro" id="IPR008884">
    <property type="entry name" value="TylF_MeTrfase"/>
</dbReference>
<sequence>MIFLESFAKECKIKNLEGNVAELGVFQGEFAKKINEFFPNKTLYLFDTFEGFDERDLIKENKETQKLGTHLTNTSVQLVIDKIPHPSNVVIKKGWFPESAVGLDNEKFCFVNIDTDLYDSILSGLEYFYPKMVRGGIILIHDYYSLGYIGVRQAVSEFCEKYNLNSFPIGDAISIAIQKV</sequence>
<keyword evidence="1" id="KW-0808">Transferase</keyword>
<evidence type="ECO:0000313" key="1">
    <source>
        <dbReference type="EMBL" id="STQ87345.1"/>
    </source>
</evidence>
<dbReference type="EMBL" id="UGJF01000001">
    <property type="protein sequence ID" value="STQ87345.1"/>
    <property type="molecule type" value="Genomic_DNA"/>
</dbReference>
<dbReference type="Pfam" id="PF05711">
    <property type="entry name" value="TylF"/>
    <property type="match status" value="1"/>
</dbReference>
<evidence type="ECO:0000313" key="2">
    <source>
        <dbReference type="Proteomes" id="UP000255269"/>
    </source>
</evidence>
<protein>
    <submittedName>
        <fullName evidence="1">Putative O-methyltransferase</fullName>
        <ecNumber evidence="1">2.1.1.-</ecNumber>
    </submittedName>
</protein>
<dbReference type="AlphaFoldDB" id="A0A377PXI1"/>
<dbReference type="EC" id="2.1.1.-" evidence="1"/>
<dbReference type="PANTHER" id="PTHR40036:SF1">
    <property type="entry name" value="MACROCIN O-METHYLTRANSFERASE"/>
    <property type="match status" value="1"/>
</dbReference>
<dbReference type="Proteomes" id="UP000255269">
    <property type="component" value="Unassembled WGS sequence"/>
</dbReference>
<keyword evidence="1" id="KW-0489">Methyltransferase</keyword>